<feature type="transmembrane region" description="Helical" evidence="4">
    <location>
        <begin position="140"/>
        <end position="159"/>
    </location>
</feature>
<dbReference type="Gene3D" id="1.10.10.60">
    <property type="entry name" value="Homeodomain-like"/>
    <property type="match status" value="2"/>
</dbReference>
<evidence type="ECO:0000313" key="7">
    <source>
        <dbReference type="Proteomes" id="UP000198379"/>
    </source>
</evidence>
<keyword evidence="4" id="KW-0812">Transmembrane</keyword>
<dbReference type="Proteomes" id="UP000198379">
    <property type="component" value="Unassembled WGS sequence"/>
</dbReference>
<evidence type="ECO:0000313" key="6">
    <source>
        <dbReference type="EMBL" id="SNS00075.1"/>
    </source>
</evidence>
<accession>A0A239AWJ1</accession>
<dbReference type="GO" id="GO:0043565">
    <property type="term" value="F:sequence-specific DNA binding"/>
    <property type="evidence" value="ECO:0007669"/>
    <property type="project" value="InterPro"/>
</dbReference>
<feature type="transmembrane region" description="Helical" evidence="4">
    <location>
        <begin position="70"/>
        <end position="90"/>
    </location>
</feature>
<dbReference type="InterPro" id="IPR009057">
    <property type="entry name" value="Homeodomain-like_sf"/>
</dbReference>
<evidence type="ECO:0000256" key="1">
    <source>
        <dbReference type="ARBA" id="ARBA00023015"/>
    </source>
</evidence>
<proteinExistence type="predicted"/>
<dbReference type="InterPro" id="IPR018062">
    <property type="entry name" value="HTH_AraC-typ_CS"/>
</dbReference>
<evidence type="ECO:0000259" key="5">
    <source>
        <dbReference type="PROSITE" id="PS01124"/>
    </source>
</evidence>
<dbReference type="PROSITE" id="PS01124">
    <property type="entry name" value="HTH_ARAC_FAMILY_2"/>
    <property type="match status" value="1"/>
</dbReference>
<keyword evidence="4" id="KW-1133">Transmembrane helix</keyword>
<dbReference type="Pfam" id="PF12833">
    <property type="entry name" value="HTH_18"/>
    <property type="match status" value="1"/>
</dbReference>
<keyword evidence="4" id="KW-0472">Membrane</keyword>
<dbReference type="OrthoDB" id="9779074at2"/>
<evidence type="ECO:0000256" key="3">
    <source>
        <dbReference type="ARBA" id="ARBA00023163"/>
    </source>
</evidence>
<dbReference type="PANTHER" id="PTHR43280">
    <property type="entry name" value="ARAC-FAMILY TRANSCRIPTIONAL REGULATOR"/>
    <property type="match status" value="1"/>
</dbReference>
<feature type="transmembrane region" description="Helical" evidence="4">
    <location>
        <begin position="41"/>
        <end position="58"/>
    </location>
</feature>
<sequence>MDFNIYLTVWNILIAISTIVGLTFGILLLFTNRKNKAANQFMAIVVIIMSLWLTWVYIADTKILDYYPRFTWFPITSYLLIVGPALYFYVRKLITPDFKLKKSDYLHFSPLLLDITFHGLQVFDSYHSGVPIHRTKTFELLSPILQLMAIISVAVYVILSIKKIKTFTLLLIENYSNSEKYKLTWLKRIVYFFGIMWLLWLPYTFIDYFFFEYQLNFKYYYPLYLIMGIVSVWMGMEAFLRPEYIIVHLKEPKNKKTVVIHDLEEKIAWLQEQMNQNLFFLNSELTLNTLAENLQIHPNLLSRIINEGTKKNFSDFINEYRVHTVIEKMKSKSYENITLIGMAHESGFNSKTSFYRTFKKFTNKTPSDYLKSIK</sequence>
<keyword evidence="3" id="KW-0804">Transcription</keyword>
<dbReference type="PANTHER" id="PTHR43280:SF2">
    <property type="entry name" value="HTH-TYPE TRANSCRIPTIONAL REGULATOR EXSA"/>
    <property type="match status" value="1"/>
</dbReference>
<keyword evidence="7" id="KW-1185">Reference proteome</keyword>
<feature type="transmembrane region" description="Helical" evidence="4">
    <location>
        <begin position="189"/>
        <end position="211"/>
    </location>
</feature>
<keyword evidence="1" id="KW-0805">Transcription regulation</keyword>
<protein>
    <submittedName>
        <fullName evidence="6">Transcriptional regulator, AraC family</fullName>
    </submittedName>
</protein>
<feature type="transmembrane region" description="Helical" evidence="4">
    <location>
        <begin position="111"/>
        <end position="128"/>
    </location>
</feature>
<feature type="transmembrane region" description="Helical" evidence="4">
    <location>
        <begin position="223"/>
        <end position="240"/>
    </location>
</feature>
<keyword evidence="2" id="KW-0238">DNA-binding</keyword>
<dbReference type="SMART" id="SM00342">
    <property type="entry name" value="HTH_ARAC"/>
    <property type="match status" value="1"/>
</dbReference>
<evidence type="ECO:0000256" key="2">
    <source>
        <dbReference type="ARBA" id="ARBA00023125"/>
    </source>
</evidence>
<dbReference type="EMBL" id="FZNY01000005">
    <property type="protein sequence ID" value="SNS00075.1"/>
    <property type="molecule type" value="Genomic_DNA"/>
</dbReference>
<dbReference type="PROSITE" id="PS00041">
    <property type="entry name" value="HTH_ARAC_FAMILY_1"/>
    <property type="match status" value="1"/>
</dbReference>
<dbReference type="RefSeq" id="WP_089372444.1">
    <property type="nucleotide sequence ID" value="NZ_BMEP01000006.1"/>
</dbReference>
<dbReference type="GO" id="GO:0003700">
    <property type="term" value="F:DNA-binding transcription factor activity"/>
    <property type="evidence" value="ECO:0007669"/>
    <property type="project" value="InterPro"/>
</dbReference>
<dbReference type="SUPFAM" id="SSF46689">
    <property type="entry name" value="Homeodomain-like"/>
    <property type="match status" value="1"/>
</dbReference>
<feature type="domain" description="HTH araC/xylS-type" evidence="5">
    <location>
        <begin position="264"/>
        <end position="372"/>
    </location>
</feature>
<gene>
    <name evidence="6" type="ORF">SAMN06265376_105188</name>
</gene>
<name>A0A239AWJ1_9FLAO</name>
<evidence type="ECO:0000256" key="4">
    <source>
        <dbReference type="SAM" id="Phobius"/>
    </source>
</evidence>
<feature type="transmembrane region" description="Helical" evidence="4">
    <location>
        <begin position="6"/>
        <end position="29"/>
    </location>
</feature>
<organism evidence="6 7">
    <name type="scientific">Dokdonia pacifica</name>
    <dbReference type="NCBI Taxonomy" id="1627892"/>
    <lineage>
        <taxon>Bacteria</taxon>
        <taxon>Pseudomonadati</taxon>
        <taxon>Bacteroidota</taxon>
        <taxon>Flavobacteriia</taxon>
        <taxon>Flavobacteriales</taxon>
        <taxon>Flavobacteriaceae</taxon>
        <taxon>Dokdonia</taxon>
    </lineage>
</organism>
<reference evidence="6 7" key="1">
    <citation type="submission" date="2017-06" db="EMBL/GenBank/DDBJ databases">
        <authorList>
            <person name="Kim H.J."/>
            <person name="Triplett B.A."/>
        </authorList>
    </citation>
    <scope>NUCLEOTIDE SEQUENCE [LARGE SCALE GENOMIC DNA]</scope>
    <source>
        <strain evidence="6 7">DSM 25597</strain>
    </source>
</reference>
<dbReference type="InterPro" id="IPR018060">
    <property type="entry name" value="HTH_AraC"/>
</dbReference>
<dbReference type="AlphaFoldDB" id="A0A239AWJ1"/>